<reference evidence="1" key="1">
    <citation type="submission" date="2018-02" db="EMBL/GenBank/DDBJ databases">
        <title>Rhizophora mucronata_Transcriptome.</title>
        <authorList>
            <person name="Meera S.P."/>
            <person name="Sreeshan A."/>
            <person name="Augustine A."/>
        </authorList>
    </citation>
    <scope>NUCLEOTIDE SEQUENCE</scope>
    <source>
        <tissue evidence="1">Leaf</tissue>
    </source>
</reference>
<evidence type="ECO:0000313" key="1">
    <source>
        <dbReference type="EMBL" id="MBX22546.1"/>
    </source>
</evidence>
<sequence>MRHQLSPFSAWQVSSFLF</sequence>
<proteinExistence type="predicted"/>
<organism evidence="1">
    <name type="scientific">Rhizophora mucronata</name>
    <name type="common">Asiatic mangrove</name>
    <dbReference type="NCBI Taxonomy" id="61149"/>
    <lineage>
        <taxon>Eukaryota</taxon>
        <taxon>Viridiplantae</taxon>
        <taxon>Streptophyta</taxon>
        <taxon>Embryophyta</taxon>
        <taxon>Tracheophyta</taxon>
        <taxon>Spermatophyta</taxon>
        <taxon>Magnoliopsida</taxon>
        <taxon>eudicotyledons</taxon>
        <taxon>Gunneridae</taxon>
        <taxon>Pentapetalae</taxon>
        <taxon>rosids</taxon>
        <taxon>fabids</taxon>
        <taxon>Malpighiales</taxon>
        <taxon>Rhizophoraceae</taxon>
        <taxon>Rhizophora</taxon>
    </lineage>
</organism>
<dbReference type="EMBL" id="GGEC01042062">
    <property type="protein sequence ID" value="MBX22546.1"/>
    <property type="molecule type" value="Transcribed_RNA"/>
</dbReference>
<dbReference type="AlphaFoldDB" id="A0A2P2LX56"/>
<protein>
    <submittedName>
        <fullName evidence="1">Uncharacterized protein</fullName>
    </submittedName>
</protein>
<name>A0A2P2LX56_RHIMU</name>
<accession>A0A2P2LX56</accession>